<sequence length="59" mass="6628">MIPLVFIVEVGRRAFWSTVDVSGMDTGECARSAHFNSSLFPDSQLFVEAQRPQPPLLYI</sequence>
<keyword evidence="2" id="KW-1185">Reference proteome</keyword>
<proteinExistence type="predicted"/>
<dbReference type="Proteomes" id="UP000054549">
    <property type="component" value="Unassembled WGS sequence"/>
</dbReference>
<dbReference type="InParanoid" id="A0A0C2XD07"/>
<dbReference type="HOGENOM" id="CLU_2960228_0_0_1"/>
<organism evidence="1 2">
    <name type="scientific">Amanita muscaria (strain Koide BX008)</name>
    <dbReference type="NCBI Taxonomy" id="946122"/>
    <lineage>
        <taxon>Eukaryota</taxon>
        <taxon>Fungi</taxon>
        <taxon>Dikarya</taxon>
        <taxon>Basidiomycota</taxon>
        <taxon>Agaricomycotina</taxon>
        <taxon>Agaricomycetes</taxon>
        <taxon>Agaricomycetidae</taxon>
        <taxon>Agaricales</taxon>
        <taxon>Pluteineae</taxon>
        <taxon>Amanitaceae</taxon>
        <taxon>Amanita</taxon>
    </lineage>
</organism>
<accession>A0A0C2XD07</accession>
<evidence type="ECO:0000313" key="2">
    <source>
        <dbReference type="Proteomes" id="UP000054549"/>
    </source>
</evidence>
<dbReference type="AlphaFoldDB" id="A0A0C2XD07"/>
<name>A0A0C2XD07_AMAMK</name>
<dbReference type="EMBL" id="KN818234">
    <property type="protein sequence ID" value="KIL66723.1"/>
    <property type="molecule type" value="Genomic_DNA"/>
</dbReference>
<protein>
    <submittedName>
        <fullName evidence="1">Uncharacterized protein</fullName>
    </submittedName>
</protein>
<gene>
    <name evidence="1" type="ORF">M378DRAFT_160200</name>
</gene>
<reference evidence="1 2" key="1">
    <citation type="submission" date="2014-04" db="EMBL/GenBank/DDBJ databases">
        <title>Evolutionary Origins and Diversification of the Mycorrhizal Mutualists.</title>
        <authorList>
            <consortium name="DOE Joint Genome Institute"/>
            <consortium name="Mycorrhizal Genomics Consortium"/>
            <person name="Kohler A."/>
            <person name="Kuo A."/>
            <person name="Nagy L.G."/>
            <person name="Floudas D."/>
            <person name="Copeland A."/>
            <person name="Barry K.W."/>
            <person name="Cichocki N."/>
            <person name="Veneault-Fourrey C."/>
            <person name="LaButti K."/>
            <person name="Lindquist E.A."/>
            <person name="Lipzen A."/>
            <person name="Lundell T."/>
            <person name="Morin E."/>
            <person name="Murat C."/>
            <person name="Riley R."/>
            <person name="Ohm R."/>
            <person name="Sun H."/>
            <person name="Tunlid A."/>
            <person name="Henrissat B."/>
            <person name="Grigoriev I.V."/>
            <person name="Hibbett D.S."/>
            <person name="Martin F."/>
        </authorList>
    </citation>
    <scope>NUCLEOTIDE SEQUENCE [LARGE SCALE GENOMIC DNA]</scope>
    <source>
        <strain evidence="1 2">Koide BX008</strain>
    </source>
</reference>
<evidence type="ECO:0000313" key="1">
    <source>
        <dbReference type="EMBL" id="KIL66723.1"/>
    </source>
</evidence>